<dbReference type="Pfam" id="PF12502">
    <property type="entry name" value="DUF3710"/>
    <property type="match status" value="1"/>
</dbReference>
<name>A0A7H2BBK5_9MICC</name>
<feature type="compositionally biased region" description="Low complexity" evidence="1">
    <location>
        <begin position="226"/>
        <end position="239"/>
    </location>
</feature>
<dbReference type="Proteomes" id="UP000516404">
    <property type="component" value="Chromosome"/>
</dbReference>
<dbReference type="EMBL" id="CP061539">
    <property type="protein sequence ID" value="QNV37051.1"/>
    <property type="molecule type" value="Genomic_DNA"/>
</dbReference>
<dbReference type="KEGG" id="rter:IDM49_07250"/>
<proteinExistence type="predicted"/>
<feature type="region of interest" description="Disordered" evidence="1">
    <location>
        <begin position="1"/>
        <end position="66"/>
    </location>
</feature>
<evidence type="ECO:0000256" key="1">
    <source>
        <dbReference type="SAM" id="MobiDB-lite"/>
    </source>
</evidence>
<dbReference type="AlphaFoldDB" id="A0A7H2BBK5"/>
<sequence length="254" mass="27748">MFGFGRKKKNEDAEVQETAVEQAQAEINDDPDMRADDTAAPTAVAEERTEFDRANGPYDTEEKSGTDSYLDLGSLLIKPHPEVALRLEVEDNTQNVIAVTLQKDKAVLQVQAFAAPKSRGIWDEIRSEIAESVRAQGGNIEEVDGSLGKELKSQIPVTTPDGRKGARVATFVGVDGPRWFLRGVFTGTAHADASARAEMEKIFKTMVVHRGEDPMPPRDLLPLSMPAQAQPEAATPQNADLEMPERGPEIAEVR</sequence>
<accession>A0A7H2BBK5</accession>
<reference evidence="2 3" key="1">
    <citation type="submission" date="2020-09" db="EMBL/GenBank/DDBJ databases">
        <title>Investigation of environmental microbes.</title>
        <authorList>
            <person name="Ou Y."/>
            <person name="Kang Q."/>
        </authorList>
    </citation>
    <scope>NUCLEOTIDE SEQUENCE [LARGE SCALE GENOMIC DNA]</scope>
    <source>
        <strain evidence="2 3">KJZ-14</strain>
    </source>
</reference>
<keyword evidence="3" id="KW-1185">Reference proteome</keyword>
<feature type="compositionally biased region" description="Basic and acidic residues" evidence="1">
    <location>
        <begin position="243"/>
        <end position="254"/>
    </location>
</feature>
<gene>
    <name evidence="2" type="ORF">IDM49_07250</name>
</gene>
<protein>
    <submittedName>
        <fullName evidence="2">DUF3710 domain-containing protein</fullName>
    </submittedName>
</protein>
<dbReference type="GeneID" id="96624031"/>
<evidence type="ECO:0000313" key="3">
    <source>
        <dbReference type="Proteomes" id="UP000516404"/>
    </source>
</evidence>
<dbReference type="InterPro" id="IPR022183">
    <property type="entry name" value="DUF3710"/>
</dbReference>
<dbReference type="RefSeq" id="WP_190724018.1">
    <property type="nucleotide sequence ID" value="NZ_CP061539.1"/>
</dbReference>
<feature type="region of interest" description="Disordered" evidence="1">
    <location>
        <begin position="213"/>
        <end position="254"/>
    </location>
</feature>
<evidence type="ECO:0000313" key="2">
    <source>
        <dbReference type="EMBL" id="QNV37051.1"/>
    </source>
</evidence>
<organism evidence="2 3">
    <name type="scientific">Rothia terrae</name>
    <dbReference type="NCBI Taxonomy" id="396015"/>
    <lineage>
        <taxon>Bacteria</taxon>
        <taxon>Bacillati</taxon>
        <taxon>Actinomycetota</taxon>
        <taxon>Actinomycetes</taxon>
        <taxon>Micrococcales</taxon>
        <taxon>Micrococcaceae</taxon>
        <taxon>Rothia</taxon>
    </lineage>
</organism>